<keyword evidence="9 14" id="KW-0133">Cell shape</keyword>
<accession>A0A5K7SBD2</accession>
<dbReference type="InterPro" id="IPR004101">
    <property type="entry name" value="Mur_ligase_C"/>
</dbReference>
<dbReference type="KEGG" id="anf:AQPE_3040"/>
<dbReference type="InterPro" id="IPR013221">
    <property type="entry name" value="Mur_ligase_cen"/>
</dbReference>
<dbReference type="GO" id="GO:0008360">
    <property type="term" value="P:regulation of cell shape"/>
    <property type="evidence" value="ECO:0007669"/>
    <property type="project" value="UniProtKB-KW"/>
</dbReference>
<dbReference type="RefSeq" id="WP_318347166.1">
    <property type="nucleotide sequence ID" value="NZ_AP018694.1"/>
</dbReference>
<evidence type="ECO:0000256" key="10">
    <source>
        <dbReference type="ARBA" id="ARBA00022984"/>
    </source>
</evidence>
<dbReference type="SUPFAM" id="SSF53244">
    <property type="entry name" value="MurD-like peptide ligases, peptide-binding domain"/>
    <property type="match status" value="1"/>
</dbReference>
<dbReference type="Pfam" id="PF02875">
    <property type="entry name" value="Mur_ligase_C"/>
    <property type="match status" value="1"/>
</dbReference>
<evidence type="ECO:0000256" key="13">
    <source>
        <dbReference type="ARBA" id="ARBA00047833"/>
    </source>
</evidence>
<dbReference type="GO" id="GO:0051301">
    <property type="term" value="P:cell division"/>
    <property type="evidence" value="ECO:0007669"/>
    <property type="project" value="UniProtKB-KW"/>
</dbReference>
<dbReference type="InterPro" id="IPR050061">
    <property type="entry name" value="MurCDEF_pg_biosynth"/>
</dbReference>
<gene>
    <name evidence="14" type="primary">murC</name>
    <name evidence="19" type="ORF">AQPE_3040</name>
</gene>
<organism evidence="19 20">
    <name type="scientific">Aquipluma nitroreducens</name>
    <dbReference type="NCBI Taxonomy" id="2010828"/>
    <lineage>
        <taxon>Bacteria</taxon>
        <taxon>Pseudomonadati</taxon>
        <taxon>Bacteroidota</taxon>
        <taxon>Bacteroidia</taxon>
        <taxon>Marinilabiliales</taxon>
        <taxon>Prolixibacteraceae</taxon>
        <taxon>Aquipluma</taxon>
    </lineage>
</organism>
<sequence>MNSPGFQPGGKKKPEAPRPHDKNKKSEGLLSDGMNGMKKRNKNRMLKFTDIKQVYFLGIGGIGMSALARYFASQGIAVSGYDRTATELTAALETEGIAVHYNDDPAMLPVNLNLADSLIVYTPAVPATHKELKTLISRGFEIHKRAEVLGIICNSKRTIAVAGTHGKTSVSTITAHILKSSTKGCAAFMGGISKNYKTNLLLDDTGSEWIVAEADEFDRSFLHLKPELAVITSMDADHLDIYGTHEKVIESFKLFAGNIKEGGALVHKKGLPLGTDPSSKYKAYSYSITETADFCAVNIELKDGYYQFDLKIPERTIEKLVLNYPGLLNVENAVAASALSLLAGVSAEEIRGAMATYAGVKRRFDIHLKNENFVLIDDYAHHPEELRATIQSVRDIYKDRTLTGVFQPHLYSRTNDFADGFAKSLDLLDEIVLLDIYPARELPMEGVTSDLIFKQLKNTNKRLCAKAELVKLAATFKPGIIIMMGAGDIDTLVEPVKGQLLKYEDR</sequence>
<evidence type="ECO:0000256" key="14">
    <source>
        <dbReference type="HAMAP-Rule" id="MF_00046"/>
    </source>
</evidence>
<keyword evidence="8 14" id="KW-0067">ATP-binding</keyword>
<evidence type="ECO:0000256" key="7">
    <source>
        <dbReference type="ARBA" id="ARBA00022741"/>
    </source>
</evidence>
<feature type="domain" description="Mur ligase N-terminal catalytic" evidence="16">
    <location>
        <begin position="54"/>
        <end position="156"/>
    </location>
</feature>
<evidence type="ECO:0000256" key="1">
    <source>
        <dbReference type="ARBA" id="ARBA00004496"/>
    </source>
</evidence>
<comment type="function">
    <text evidence="14">Cell wall formation.</text>
</comment>
<dbReference type="EC" id="6.3.2.8" evidence="3 14"/>
<dbReference type="Gene3D" id="3.40.50.720">
    <property type="entry name" value="NAD(P)-binding Rossmann-like Domain"/>
    <property type="match status" value="1"/>
</dbReference>
<dbReference type="UniPathway" id="UPA00219"/>
<dbReference type="Proteomes" id="UP001193389">
    <property type="component" value="Chromosome"/>
</dbReference>
<name>A0A5K7SBD2_9BACT</name>
<evidence type="ECO:0000256" key="9">
    <source>
        <dbReference type="ARBA" id="ARBA00022960"/>
    </source>
</evidence>
<dbReference type="PANTHER" id="PTHR43445:SF3">
    <property type="entry name" value="UDP-N-ACETYLMURAMATE--L-ALANINE LIGASE"/>
    <property type="match status" value="1"/>
</dbReference>
<evidence type="ECO:0000256" key="12">
    <source>
        <dbReference type="ARBA" id="ARBA00023316"/>
    </source>
</evidence>
<evidence type="ECO:0000313" key="20">
    <source>
        <dbReference type="Proteomes" id="UP001193389"/>
    </source>
</evidence>
<keyword evidence="11 14" id="KW-0131">Cell cycle</keyword>
<feature type="compositionally biased region" description="Basic and acidic residues" evidence="15">
    <location>
        <begin position="12"/>
        <end position="27"/>
    </location>
</feature>
<feature type="binding site" evidence="14">
    <location>
        <begin position="163"/>
        <end position="169"/>
    </location>
    <ligand>
        <name>ATP</name>
        <dbReference type="ChEBI" id="CHEBI:30616"/>
    </ligand>
</feature>
<dbReference type="InterPro" id="IPR000713">
    <property type="entry name" value="Mur_ligase_N"/>
</dbReference>
<dbReference type="GO" id="GO:0071555">
    <property type="term" value="P:cell wall organization"/>
    <property type="evidence" value="ECO:0007669"/>
    <property type="project" value="UniProtKB-KW"/>
</dbReference>
<evidence type="ECO:0000256" key="3">
    <source>
        <dbReference type="ARBA" id="ARBA00012211"/>
    </source>
</evidence>
<dbReference type="InterPro" id="IPR005758">
    <property type="entry name" value="UDP-N-AcMur_Ala_ligase_MurC"/>
</dbReference>
<dbReference type="Gene3D" id="3.90.190.20">
    <property type="entry name" value="Mur ligase, C-terminal domain"/>
    <property type="match status" value="1"/>
</dbReference>
<comment type="similarity">
    <text evidence="14">Belongs to the MurCDEF family.</text>
</comment>
<feature type="domain" description="Mur ligase C-terminal" evidence="17">
    <location>
        <begin position="362"/>
        <end position="479"/>
    </location>
</feature>
<evidence type="ECO:0000256" key="5">
    <source>
        <dbReference type="ARBA" id="ARBA00022598"/>
    </source>
</evidence>
<dbReference type="PANTHER" id="PTHR43445">
    <property type="entry name" value="UDP-N-ACETYLMURAMATE--L-ALANINE LIGASE-RELATED"/>
    <property type="match status" value="1"/>
</dbReference>
<keyword evidence="12 14" id="KW-0961">Cell wall biogenesis/degradation</keyword>
<dbReference type="HAMAP" id="MF_00046">
    <property type="entry name" value="MurC"/>
    <property type="match status" value="1"/>
</dbReference>
<keyword evidence="10 14" id="KW-0573">Peptidoglycan synthesis</keyword>
<keyword evidence="5 14" id="KW-0436">Ligase</keyword>
<dbReference type="AlphaFoldDB" id="A0A5K7SBD2"/>
<dbReference type="InterPro" id="IPR036565">
    <property type="entry name" value="Mur-like_cat_sf"/>
</dbReference>
<keyword evidence="20" id="KW-1185">Reference proteome</keyword>
<dbReference type="InterPro" id="IPR036615">
    <property type="entry name" value="Mur_ligase_C_dom_sf"/>
</dbReference>
<keyword evidence="7 14" id="KW-0547">Nucleotide-binding</keyword>
<protein>
    <recommendedName>
        <fullName evidence="3 14">UDP-N-acetylmuramate--L-alanine ligase</fullName>
        <ecNumber evidence="3 14">6.3.2.8</ecNumber>
    </recommendedName>
    <alternativeName>
        <fullName evidence="14">UDP-N-acetylmuramoyl-L-alanine synthetase</fullName>
    </alternativeName>
</protein>
<dbReference type="Gene3D" id="3.40.1190.10">
    <property type="entry name" value="Mur-like, catalytic domain"/>
    <property type="match status" value="1"/>
</dbReference>
<dbReference type="Pfam" id="PF08245">
    <property type="entry name" value="Mur_ligase_M"/>
    <property type="match status" value="1"/>
</dbReference>
<evidence type="ECO:0000256" key="8">
    <source>
        <dbReference type="ARBA" id="ARBA00022840"/>
    </source>
</evidence>
<proteinExistence type="inferred from homology"/>
<reference evidence="19" key="1">
    <citation type="journal article" date="2020" name="Int. J. Syst. Evol. Microbiol.">
        <title>Aquipluma nitroreducens gen. nov. sp. nov., a novel facultatively anaerobic bacterium isolated from a freshwater lake.</title>
        <authorList>
            <person name="Watanabe M."/>
            <person name="Kojima H."/>
            <person name="Fukui M."/>
        </authorList>
    </citation>
    <scope>NUCLEOTIDE SEQUENCE</scope>
    <source>
        <strain evidence="19">MeG22</strain>
    </source>
</reference>
<comment type="catalytic activity">
    <reaction evidence="13 14">
        <text>UDP-N-acetyl-alpha-D-muramate + L-alanine + ATP = UDP-N-acetyl-alpha-D-muramoyl-L-alanine + ADP + phosphate + H(+)</text>
        <dbReference type="Rhea" id="RHEA:23372"/>
        <dbReference type="ChEBI" id="CHEBI:15378"/>
        <dbReference type="ChEBI" id="CHEBI:30616"/>
        <dbReference type="ChEBI" id="CHEBI:43474"/>
        <dbReference type="ChEBI" id="CHEBI:57972"/>
        <dbReference type="ChEBI" id="CHEBI:70757"/>
        <dbReference type="ChEBI" id="CHEBI:83898"/>
        <dbReference type="ChEBI" id="CHEBI:456216"/>
        <dbReference type="EC" id="6.3.2.8"/>
    </reaction>
</comment>
<evidence type="ECO:0000259" key="18">
    <source>
        <dbReference type="Pfam" id="PF08245"/>
    </source>
</evidence>
<comment type="pathway">
    <text evidence="2 14">Cell wall biogenesis; peptidoglycan biosynthesis.</text>
</comment>
<evidence type="ECO:0000256" key="4">
    <source>
        <dbReference type="ARBA" id="ARBA00022490"/>
    </source>
</evidence>
<evidence type="ECO:0000313" key="19">
    <source>
        <dbReference type="EMBL" id="BBE18870.1"/>
    </source>
</evidence>
<dbReference type="NCBIfam" id="TIGR01082">
    <property type="entry name" value="murC"/>
    <property type="match status" value="1"/>
</dbReference>
<evidence type="ECO:0000256" key="15">
    <source>
        <dbReference type="SAM" id="MobiDB-lite"/>
    </source>
</evidence>
<dbReference type="GO" id="GO:0005737">
    <property type="term" value="C:cytoplasm"/>
    <property type="evidence" value="ECO:0007669"/>
    <property type="project" value="UniProtKB-SubCell"/>
</dbReference>
<evidence type="ECO:0000259" key="17">
    <source>
        <dbReference type="Pfam" id="PF02875"/>
    </source>
</evidence>
<comment type="subcellular location">
    <subcellularLocation>
        <location evidence="1 14">Cytoplasm</location>
    </subcellularLocation>
</comment>
<keyword evidence="6 14" id="KW-0132">Cell division</keyword>
<evidence type="ECO:0000259" key="16">
    <source>
        <dbReference type="Pfam" id="PF01225"/>
    </source>
</evidence>
<evidence type="ECO:0000256" key="6">
    <source>
        <dbReference type="ARBA" id="ARBA00022618"/>
    </source>
</evidence>
<dbReference type="GO" id="GO:0008763">
    <property type="term" value="F:UDP-N-acetylmuramate-L-alanine ligase activity"/>
    <property type="evidence" value="ECO:0007669"/>
    <property type="project" value="UniProtKB-UniRule"/>
</dbReference>
<dbReference type="SUPFAM" id="SSF53623">
    <property type="entry name" value="MurD-like peptide ligases, catalytic domain"/>
    <property type="match status" value="1"/>
</dbReference>
<feature type="domain" description="Mur ligase central" evidence="18">
    <location>
        <begin position="161"/>
        <end position="339"/>
    </location>
</feature>
<dbReference type="GO" id="GO:0005524">
    <property type="term" value="F:ATP binding"/>
    <property type="evidence" value="ECO:0007669"/>
    <property type="project" value="UniProtKB-UniRule"/>
</dbReference>
<dbReference type="SUPFAM" id="SSF51984">
    <property type="entry name" value="MurCD N-terminal domain"/>
    <property type="match status" value="1"/>
</dbReference>
<keyword evidence="4 14" id="KW-0963">Cytoplasm</keyword>
<feature type="region of interest" description="Disordered" evidence="15">
    <location>
        <begin position="1"/>
        <end position="37"/>
    </location>
</feature>
<dbReference type="Pfam" id="PF01225">
    <property type="entry name" value="Mur_ligase"/>
    <property type="match status" value="1"/>
</dbReference>
<evidence type="ECO:0000256" key="11">
    <source>
        <dbReference type="ARBA" id="ARBA00023306"/>
    </source>
</evidence>
<evidence type="ECO:0000256" key="2">
    <source>
        <dbReference type="ARBA" id="ARBA00004752"/>
    </source>
</evidence>
<dbReference type="EMBL" id="AP018694">
    <property type="protein sequence ID" value="BBE18870.1"/>
    <property type="molecule type" value="Genomic_DNA"/>
</dbReference>
<dbReference type="GO" id="GO:0009252">
    <property type="term" value="P:peptidoglycan biosynthetic process"/>
    <property type="evidence" value="ECO:0007669"/>
    <property type="project" value="UniProtKB-UniRule"/>
</dbReference>